<dbReference type="InterPro" id="IPR015590">
    <property type="entry name" value="Aldehyde_DH_dom"/>
</dbReference>
<sequence>MSVVATTTTTTMPTASSFSTAAELDDAVTTLRRTFYSGKTKSLAWRKWQLKQAWWMLEDNEERILAALESDLGRSDFESYMFDISLARQDILEALEHIDEWTKDEYVPGAGFIYGTLGKSKVKKEPLGVALIIGAWNFPIALLLDPAFAAIAAGCCVLLKPSEMASATQDLLMELVPKYMDPEAVRIVAGGPEQMTKVLEYKFDHIFFTGSGKIARFITAAAAKHLTPTVLELGGQGPAIVTGTADVDLAAKRIAWAKFTNAGQICLSVNHVFVDPAVYDEFVARAGFWFDSFLAGAGEKQMTKIINDRNHARLKKMLEASKGKITYAGKKPEGATEYTTDSYSSTKFNPTVVADVSMGDPLMAEELFGPILPVIKADYKTAITEIKNLDHPLAIYIFSKSQKEVDEVINTTISGGVTVNDTLVHYIVPNAPFGGVGESGSGYYHGAYGFRCFTHLRTIVMPPTWIDKLLSFRYAPYTESDVAKVIVKKGSKGVGFKRGETMADQERLSLHELLCSPLIKTVVRKTFRCAFFATALVAGLAAVDGLRGGGRSRLTLYLGFVYSNVLSKFDVKQALF</sequence>
<dbReference type="EMBL" id="JBBJBU010000001">
    <property type="protein sequence ID" value="KAK7207290.1"/>
    <property type="molecule type" value="Genomic_DNA"/>
</dbReference>
<evidence type="ECO:0000256" key="1">
    <source>
        <dbReference type="ARBA" id="ARBA00009986"/>
    </source>
</evidence>
<dbReference type="SUPFAM" id="SSF53720">
    <property type="entry name" value="ALDH-like"/>
    <property type="match status" value="1"/>
</dbReference>
<comment type="caution">
    <text evidence="4">The sequence shown here is derived from an EMBL/GenBank/DDBJ whole genome shotgun (WGS) entry which is preliminary data.</text>
</comment>
<proteinExistence type="inferred from homology"/>
<evidence type="ECO:0000256" key="2">
    <source>
        <dbReference type="ARBA" id="ARBA00023002"/>
    </source>
</evidence>
<evidence type="ECO:0000259" key="3">
    <source>
        <dbReference type="Pfam" id="PF00171"/>
    </source>
</evidence>
<organism evidence="4 5">
    <name type="scientific">Myxozyma melibiosi</name>
    <dbReference type="NCBI Taxonomy" id="54550"/>
    <lineage>
        <taxon>Eukaryota</taxon>
        <taxon>Fungi</taxon>
        <taxon>Dikarya</taxon>
        <taxon>Ascomycota</taxon>
        <taxon>Saccharomycotina</taxon>
        <taxon>Lipomycetes</taxon>
        <taxon>Lipomycetales</taxon>
        <taxon>Lipomycetaceae</taxon>
        <taxon>Myxozyma</taxon>
    </lineage>
</organism>
<dbReference type="InterPro" id="IPR012394">
    <property type="entry name" value="Aldehyde_DH_NAD(P)"/>
</dbReference>
<gene>
    <name evidence="4" type="ORF">BZA70DRAFT_286653</name>
</gene>
<dbReference type="InterPro" id="IPR016162">
    <property type="entry name" value="Ald_DH_N"/>
</dbReference>
<keyword evidence="5" id="KW-1185">Reference proteome</keyword>
<dbReference type="Pfam" id="PF00171">
    <property type="entry name" value="Aldedh"/>
    <property type="match status" value="1"/>
</dbReference>
<comment type="similarity">
    <text evidence="1">Belongs to the aldehyde dehydrogenase family.</text>
</comment>
<dbReference type="PANTHER" id="PTHR43570:SF16">
    <property type="entry name" value="ALDEHYDE DEHYDROGENASE TYPE III, ISOFORM Q"/>
    <property type="match status" value="1"/>
</dbReference>
<dbReference type="Gene3D" id="3.40.309.10">
    <property type="entry name" value="Aldehyde Dehydrogenase, Chain A, domain 2"/>
    <property type="match status" value="1"/>
</dbReference>
<dbReference type="Proteomes" id="UP001498771">
    <property type="component" value="Unassembled WGS sequence"/>
</dbReference>
<keyword evidence="2" id="KW-0560">Oxidoreductase</keyword>
<evidence type="ECO:0000313" key="4">
    <source>
        <dbReference type="EMBL" id="KAK7207290.1"/>
    </source>
</evidence>
<dbReference type="InterPro" id="IPR016161">
    <property type="entry name" value="Ald_DH/histidinol_DH"/>
</dbReference>
<dbReference type="CDD" id="cd07135">
    <property type="entry name" value="ALDH_F14-YMR110C"/>
    <property type="match status" value="1"/>
</dbReference>
<accession>A0ABR1FBQ4</accession>
<evidence type="ECO:0000313" key="5">
    <source>
        <dbReference type="Proteomes" id="UP001498771"/>
    </source>
</evidence>
<name>A0ABR1FBQ4_9ASCO</name>
<dbReference type="PANTHER" id="PTHR43570">
    <property type="entry name" value="ALDEHYDE DEHYDROGENASE"/>
    <property type="match status" value="1"/>
</dbReference>
<dbReference type="RefSeq" id="XP_064770323.1">
    <property type="nucleotide sequence ID" value="XM_064913883.1"/>
</dbReference>
<protein>
    <submittedName>
        <fullName evidence="4">Aldehyde dehydrogenase 3I1</fullName>
    </submittedName>
</protein>
<dbReference type="Gene3D" id="3.40.605.10">
    <property type="entry name" value="Aldehyde Dehydrogenase, Chain A, domain 1"/>
    <property type="match status" value="1"/>
</dbReference>
<reference evidence="4 5" key="1">
    <citation type="submission" date="2024-03" db="EMBL/GenBank/DDBJ databases">
        <title>Genome-scale model development and genomic sequencing of the oleaginous clade Lipomyces.</title>
        <authorList>
            <consortium name="Lawrence Berkeley National Laboratory"/>
            <person name="Czajka J.J."/>
            <person name="Han Y."/>
            <person name="Kim J."/>
            <person name="Mondo S.J."/>
            <person name="Hofstad B.A."/>
            <person name="Robles A."/>
            <person name="Haridas S."/>
            <person name="Riley R."/>
            <person name="LaButti K."/>
            <person name="Pangilinan J."/>
            <person name="Andreopoulos W."/>
            <person name="Lipzen A."/>
            <person name="Yan J."/>
            <person name="Wang M."/>
            <person name="Ng V."/>
            <person name="Grigoriev I.V."/>
            <person name="Spatafora J.W."/>
            <person name="Magnuson J.K."/>
            <person name="Baker S.E."/>
            <person name="Pomraning K.R."/>
        </authorList>
    </citation>
    <scope>NUCLEOTIDE SEQUENCE [LARGE SCALE GENOMIC DNA]</scope>
    <source>
        <strain evidence="4 5">Phaff 52-87</strain>
    </source>
</reference>
<dbReference type="InterPro" id="IPR016163">
    <property type="entry name" value="Ald_DH_C"/>
</dbReference>
<feature type="domain" description="Aldehyde dehydrogenase" evidence="3">
    <location>
        <begin position="17"/>
        <end position="459"/>
    </location>
</feature>
<dbReference type="GeneID" id="90039395"/>